<keyword evidence="3 6" id="KW-0812">Transmembrane</keyword>
<comment type="subcellular location">
    <subcellularLocation>
        <location evidence="1">Cell inner membrane</location>
        <topology evidence="1">Multi-pass membrane protein</topology>
    </subcellularLocation>
</comment>
<dbReference type="RefSeq" id="WP_091450437.1">
    <property type="nucleotide sequence ID" value="NZ_FMZZ01000006.1"/>
</dbReference>
<dbReference type="PROSITE" id="PS50850">
    <property type="entry name" value="MFS"/>
    <property type="match status" value="1"/>
</dbReference>
<dbReference type="AlphaFoldDB" id="A0A1G6QWP7"/>
<dbReference type="Pfam" id="PF07690">
    <property type="entry name" value="MFS_1"/>
    <property type="match status" value="1"/>
</dbReference>
<feature type="transmembrane region" description="Helical" evidence="6">
    <location>
        <begin position="286"/>
        <end position="304"/>
    </location>
</feature>
<gene>
    <name evidence="8" type="ORF">SAMN05216174_1065</name>
</gene>
<keyword evidence="2" id="KW-0813">Transport</keyword>
<dbReference type="InterPro" id="IPR036259">
    <property type="entry name" value="MFS_trans_sf"/>
</dbReference>
<evidence type="ECO:0000313" key="9">
    <source>
        <dbReference type="Proteomes" id="UP000199501"/>
    </source>
</evidence>
<dbReference type="OrthoDB" id="3453194at2"/>
<feature type="transmembrane region" description="Helical" evidence="6">
    <location>
        <begin position="87"/>
        <end position="104"/>
    </location>
</feature>
<dbReference type="GO" id="GO:0005886">
    <property type="term" value="C:plasma membrane"/>
    <property type="evidence" value="ECO:0007669"/>
    <property type="project" value="UniProtKB-SubCell"/>
</dbReference>
<dbReference type="EMBL" id="FMZZ01000006">
    <property type="protein sequence ID" value="SDC96701.1"/>
    <property type="molecule type" value="Genomic_DNA"/>
</dbReference>
<evidence type="ECO:0000256" key="6">
    <source>
        <dbReference type="SAM" id="Phobius"/>
    </source>
</evidence>
<evidence type="ECO:0000256" key="2">
    <source>
        <dbReference type="ARBA" id="ARBA00022448"/>
    </source>
</evidence>
<organism evidence="8 9">
    <name type="scientific">Actinokineospora iranica</name>
    <dbReference type="NCBI Taxonomy" id="1271860"/>
    <lineage>
        <taxon>Bacteria</taxon>
        <taxon>Bacillati</taxon>
        <taxon>Actinomycetota</taxon>
        <taxon>Actinomycetes</taxon>
        <taxon>Pseudonocardiales</taxon>
        <taxon>Pseudonocardiaceae</taxon>
        <taxon>Actinokineospora</taxon>
    </lineage>
</organism>
<feature type="transmembrane region" description="Helical" evidence="6">
    <location>
        <begin position="350"/>
        <end position="369"/>
    </location>
</feature>
<sequence>MTLVDTATATGRRGRSVAIGAGGLAVLLGALDTYVVVSVIRQIIEDLQIPVNRLEKVTPIVTGYLLGYIAAMPLLGQASDRFGRKLLLQLCLLGFLAGSVITALSADLTVLVTGRVVQGVASGALLPVTMALAADLWSERRRSTVLGTVGAAQELGSVLGPLYGVAVASLPLWGDAFGVSGWRGVFWVNVPLAVLAMAAIQVTVPAHRKAADPVRVDVVGGLLLAVTLGLAVIGLYNPDPRTAVLPPWGPPLLAGAVVALVAFLLWERRARTKLIDPAGVEMRPFLAALGVSVAAGAALMVTLVNVDLFAQTLLGADDQGGVLLLLRFLVALPVGAVLGGTLAGRFGDRWVSVAGMLIAGAGYLLMSAWPMDPLSSPHALGLPRVDTDLVIAGLGLGLVIAPLSAAVLRVVPSERHGVASAGVVVARMTGMLVGVAALSAWGLHRFHSLTANLNVPLPFGKDPAVAAREIADYQAAVKNALLTQYTDIFLITAIVCAAGALVALLITSRAAVPGGGSADQPEAG</sequence>
<dbReference type="PANTHER" id="PTHR23501:SF191">
    <property type="entry name" value="VACUOLAR BASIC AMINO ACID TRANSPORTER 4"/>
    <property type="match status" value="1"/>
</dbReference>
<feature type="transmembrane region" description="Helical" evidence="6">
    <location>
        <begin position="216"/>
        <end position="236"/>
    </location>
</feature>
<keyword evidence="9" id="KW-1185">Reference proteome</keyword>
<feature type="domain" description="Major facilitator superfamily (MFS) profile" evidence="7">
    <location>
        <begin position="18"/>
        <end position="511"/>
    </location>
</feature>
<feature type="transmembrane region" description="Helical" evidence="6">
    <location>
        <begin position="155"/>
        <end position="173"/>
    </location>
</feature>
<dbReference type="CDD" id="cd17321">
    <property type="entry name" value="MFS_MMR_MDR_like"/>
    <property type="match status" value="1"/>
</dbReference>
<accession>A0A1G6QWP7</accession>
<feature type="transmembrane region" description="Helical" evidence="6">
    <location>
        <begin position="418"/>
        <end position="443"/>
    </location>
</feature>
<dbReference type="Proteomes" id="UP000199501">
    <property type="component" value="Unassembled WGS sequence"/>
</dbReference>
<dbReference type="InterPro" id="IPR011701">
    <property type="entry name" value="MFS"/>
</dbReference>
<dbReference type="InterPro" id="IPR020846">
    <property type="entry name" value="MFS_dom"/>
</dbReference>
<feature type="transmembrane region" description="Helical" evidence="6">
    <location>
        <begin position="116"/>
        <end position="134"/>
    </location>
</feature>
<feature type="transmembrane region" description="Helical" evidence="6">
    <location>
        <begin position="488"/>
        <end position="507"/>
    </location>
</feature>
<feature type="transmembrane region" description="Helical" evidence="6">
    <location>
        <begin position="324"/>
        <end position="343"/>
    </location>
</feature>
<evidence type="ECO:0000256" key="4">
    <source>
        <dbReference type="ARBA" id="ARBA00022989"/>
    </source>
</evidence>
<dbReference type="PANTHER" id="PTHR23501">
    <property type="entry name" value="MAJOR FACILITATOR SUPERFAMILY"/>
    <property type="match status" value="1"/>
</dbReference>
<evidence type="ECO:0000259" key="7">
    <source>
        <dbReference type="PROSITE" id="PS50850"/>
    </source>
</evidence>
<evidence type="ECO:0000313" key="8">
    <source>
        <dbReference type="EMBL" id="SDC96701.1"/>
    </source>
</evidence>
<feature type="transmembrane region" description="Helical" evidence="6">
    <location>
        <begin position="185"/>
        <end position="204"/>
    </location>
</feature>
<dbReference type="SUPFAM" id="SSF103473">
    <property type="entry name" value="MFS general substrate transporter"/>
    <property type="match status" value="1"/>
</dbReference>
<dbReference type="PRINTS" id="PR01036">
    <property type="entry name" value="TCRTETB"/>
</dbReference>
<reference evidence="9" key="1">
    <citation type="submission" date="2016-10" db="EMBL/GenBank/DDBJ databases">
        <authorList>
            <person name="Varghese N."/>
            <person name="Submissions S."/>
        </authorList>
    </citation>
    <scope>NUCLEOTIDE SEQUENCE [LARGE SCALE GENOMIC DNA]</scope>
    <source>
        <strain evidence="9">IBRC-M 10403</strain>
    </source>
</reference>
<evidence type="ECO:0000256" key="5">
    <source>
        <dbReference type="ARBA" id="ARBA00023136"/>
    </source>
</evidence>
<dbReference type="Gene3D" id="1.20.1720.10">
    <property type="entry name" value="Multidrug resistance protein D"/>
    <property type="match status" value="1"/>
</dbReference>
<feature type="transmembrane region" description="Helical" evidence="6">
    <location>
        <begin position="57"/>
        <end position="75"/>
    </location>
</feature>
<protein>
    <submittedName>
        <fullName evidence="8">Major Facilitator Superfamily protein</fullName>
    </submittedName>
</protein>
<evidence type="ECO:0000256" key="3">
    <source>
        <dbReference type="ARBA" id="ARBA00022692"/>
    </source>
</evidence>
<name>A0A1G6QWP7_9PSEU</name>
<evidence type="ECO:0000256" key="1">
    <source>
        <dbReference type="ARBA" id="ARBA00004429"/>
    </source>
</evidence>
<feature type="transmembrane region" description="Helical" evidence="6">
    <location>
        <begin position="17"/>
        <end position="37"/>
    </location>
</feature>
<keyword evidence="5 6" id="KW-0472">Membrane</keyword>
<dbReference type="GO" id="GO:0022857">
    <property type="term" value="F:transmembrane transporter activity"/>
    <property type="evidence" value="ECO:0007669"/>
    <property type="project" value="InterPro"/>
</dbReference>
<feature type="transmembrane region" description="Helical" evidence="6">
    <location>
        <begin position="389"/>
        <end position="411"/>
    </location>
</feature>
<proteinExistence type="predicted"/>
<feature type="transmembrane region" description="Helical" evidence="6">
    <location>
        <begin position="248"/>
        <end position="266"/>
    </location>
</feature>
<dbReference type="Gene3D" id="1.20.1250.20">
    <property type="entry name" value="MFS general substrate transporter like domains"/>
    <property type="match status" value="1"/>
</dbReference>
<dbReference type="STRING" id="1271860.SAMN05216174_1065"/>
<keyword evidence="4 6" id="KW-1133">Transmembrane helix</keyword>